<proteinExistence type="predicted"/>
<feature type="region of interest" description="Disordered" evidence="1">
    <location>
        <begin position="211"/>
        <end position="232"/>
    </location>
</feature>
<evidence type="ECO:0000256" key="2">
    <source>
        <dbReference type="SAM" id="Phobius"/>
    </source>
</evidence>
<feature type="transmembrane region" description="Helical" evidence="2">
    <location>
        <begin position="73"/>
        <end position="93"/>
    </location>
</feature>
<dbReference type="OrthoDB" id="5432298at2"/>
<keyword evidence="5" id="KW-1185">Reference proteome</keyword>
<evidence type="ECO:0000256" key="3">
    <source>
        <dbReference type="SAM" id="SignalP"/>
    </source>
</evidence>
<dbReference type="EMBL" id="FNJI01000017">
    <property type="protein sequence ID" value="SDP37431.1"/>
    <property type="molecule type" value="Genomic_DNA"/>
</dbReference>
<dbReference type="AlphaFoldDB" id="A0A1H0S6H0"/>
<reference evidence="4 5" key="1">
    <citation type="submission" date="2016-10" db="EMBL/GenBank/DDBJ databases">
        <authorList>
            <person name="de Groot N.N."/>
        </authorList>
    </citation>
    <scope>NUCLEOTIDE SEQUENCE [LARGE SCALE GENOMIC DNA]</scope>
    <source>
        <strain evidence="4 5">DSM 12130</strain>
    </source>
</reference>
<gene>
    <name evidence="4" type="ORF">SAMN05660330_02564</name>
</gene>
<keyword evidence="2" id="KW-0812">Transmembrane</keyword>
<keyword evidence="2" id="KW-1133">Transmembrane helix</keyword>
<evidence type="ECO:0000313" key="5">
    <source>
        <dbReference type="Proteomes" id="UP000199073"/>
    </source>
</evidence>
<evidence type="ECO:0000256" key="1">
    <source>
        <dbReference type="SAM" id="MobiDB-lite"/>
    </source>
</evidence>
<sequence>MKAAVIIVAVCVQLLLGLKGAGATPGEAQPVLPRSGHLAVPLQSGPDQAAVAAGEDLLDIYGPVPITDPSASLVPFLLVLLAAACCAALYFYLKRRKTPVLPPPAPWETALAELDEARRLLKPETARDYMERAAQILRCYIESRFAISSTRQTTSEFLNSRRLAGDGELQNYRDELQRCLEQADLAKFAHSIPDRARLGAMEEAVSGFITATRPASHGTSTKTAKATRGGGA</sequence>
<evidence type="ECO:0000313" key="4">
    <source>
        <dbReference type="EMBL" id="SDP37431.1"/>
    </source>
</evidence>
<name>A0A1H0S6H0_9BACT</name>
<protein>
    <recommendedName>
        <fullName evidence="6">DUF4381 domain-containing protein</fullName>
    </recommendedName>
</protein>
<accession>A0A1H0S6H0</accession>
<organism evidence="4 5">
    <name type="scientific">Desulforhopalus singaporensis</name>
    <dbReference type="NCBI Taxonomy" id="91360"/>
    <lineage>
        <taxon>Bacteria</taxon>
        <taxon>Pseudomonadati</taxon>
        <taxon>Thermodesulfobacteriota</taxon>
        <taxon>Desulfobulbia</taxon>
        <taxon>Desulfobulbales</taxon>
        <taxon>Desulfocapsaceae</taxon>
        <taxon>Desulforhopalus</taxon>
    </lineage>
</organism>
<dbReference type="STRING" id="91360.SAMN05660330_02564"/>
<keyword evidence="2" id="KW-0472">Membrane</keyword>
<dbReference type="RefSeq" id="WP_092223431.1">
    <property type="nucleotide sequence ID" value="NZ_FNJI01000017.1"/>
</dbReference>
<evidence type="ECO:0008006" key="6">
    <source>
        <dbReference type="Google" id="ProtNLM"/>
    </source>
</evidence>
<keyword evidence="3" id="KW-0732">Signal</keyword>
<feature type="chain" id="PRO_5011742055" description="DUF4381 domain-containing protein" evidence="3">
    <location>
        <begin position="24"/>
        <end position="232"/>
    </location>
</feature>
<dbReference type="Proteomes" id="UP000199073">
    <property type="component" value="Unassembled WGS sequence"/>
</dbReference>
<feature type="signal peptide" evidence="3">
    <location>
        <begin position="1"/>
        <end position="23"/>
    </location>
</feature>